<evidence type="ECO:0000313" key="1">
    <source>
        <dbReference type="EMBL" id="ABG33223.1"/>
    </source>
</evidence>
<dbReference type="HOGENOM" id="CLU_2957804_0_0_5"/>
<evidence type="ECO:0000313" key="2">
    <source>
        <dbReference type="Proteomes" id="UP000007029"/>
    </source>
</evidence>
<keyword evidence="2" id="KW-1185">Reference proteome</keyword>
<reference evidence="1 2" key="1">
    <citation type="journal article" date="2007" name="J. Bacteriol.">
        <title>The complete genome sequence of Roseobacter denitrificans reveals a mixotrophic rather than photosynthetic metabolism.</title>
        <authorList>
            <person name="Swingley W.D."/>
            <person name="Sadekar S."/>
            <person name="Mastrian S.D."/>
            <person name="Matthies H.J."/>
            <person name="Hao J."/>
            <person name="Ramos H."/>
            <person name="Acharya C.R."/>
            <person name="Conrad A.L."/>
            <person name="Taylor H.L."/>
            <person name="Dejesa L.C."/>
            <person name="Shah M.K."/>
            <person name="O'huallachain M.E."/>
            <person name="Lince M.T."/>
            <person name="Blankenship R.E."/>
            <person name="Beatty J.T."/>
            <person name="Touchman J.W."/>
        </authorList>
    </citation>
    <scope>NUCLEOTIDE SEQUENCE [LARGE SCALE GENOMIC DNA]</scope>
    <source>
        <strain evidence="2">ATCC 33942 / OCh 114</strain>
    </source>
</reference>
<dbReference type="Proteomes" id="UP000007029">
    <property type="component" value="Chromosome"/>
</dbReference>
<dbReference type="STRING" id="375451.RD1_3754"/>
<dbReference type="AlphaFoldDB" id="Q161X0"/>
<organism evidence="1 2">
    <name type="scientific">Roseobacter denitrificans (strain ATCC 33942 / OCh 114)</name>
    <name type="common">Erythrobacter sp. (strain OCh 114)</name>
    <name type="synonym">Roseobacter denitrificans</name>
    <dbReference type="NCBI Taxonomy" id="375451"/>
    <lineage>
        <taxon>Bacteria</taxon>
        <taxon>Pseudomonadati</taxon>
        <taxon>Pseudomonadota</taxon>
        <taxon>Alphaproteobacteria</taxon>
        <taxon>Rhodobacterales</taxon>
        <taxon>Roseobacteraceae</taxon>
        <taxon>Roseobacter</taxon>
    </lineage>
</organism>
<sequence length="59" mass="6263">MPGSARFTGRAVTTTTNNDAPFQPVCLLSSLAPQQCALERCIGALTLRTVRFGSVILNP</sequence>
<accession>Q161X0</accession>
<protein>
    <submittedName>
        <fullName evidence="1">Uncharacterized protein</fullName>
    </submittedName>
</protein>
<name>Q161X0_ROSDO</name>
<dbReference type="KEGG" id="rde:RD1_3754"/>
<dbReference type="EMBL" id="CP000362">
    <property type="protein sequence ID" value="ABG33223.1"/>
    <property type="molecule type" value="Genomic_DNA"/>
</dbReference>
<proteinExistence type="predicted"/>
<gene>
    <name evidence="1" type="ordered locus">RD1_3754</name>
</gene>